<evidence type="ECO:0000256" key="1">
    <source>
        <dbReference type="ARBA" id="ARBA00022723"/>
    </source>
</evidence>
<evidence type="ECO:0000259" key="6">
    <source>
        <dbReference type="PROSITE" id="PS50865"/>
    </source>
</evidence>
<feature type="domain" description="MYND-type" evidence="6">
    <location>
        <begin position="51"/>
        <end position="88"/>
    </location>
</feature>
<accession>A0A9D4HIE6</accession>
<keyword evidence="8" id="KW-1185">Reference proteome</keyword>
<evidence type="ECO:0000256" key="3">
    <source>
        <dbReference type="ARBA" id="ARBA00022833"/>
    </source>
</evidence>
<dbReference type="InterPro" id="IPR002893">
    <property type="entry name" value="Znf_MYND"/>
</dbReference>
<feature type="region of interest" description="Disordered" evidence="5">
    <location>
        <begin position="1"/>
        <end position="42"/>
    </location>
</feature>
<evidence type="ECO:0000313" key="8">
    <source>
        <dbReference type="Proteomes" id="UP000828390"/>
    </source>
</evidence>
<dbReference type="PROSITE" id="PS50865">
    <property type="entry name" value="ZF_MYND_2"/>
    <property type="match status" value="1"/>
</dbReference>
<sequence>MDAWKPLLRDLQRQRGPTPQQPNALDVVGLTRPDEHDVTEATSRRPRGHSCKRCNVPGCTKSCARCMQVFFCSKSCQTCDWPTHKHTCKGVRRVRLFCYEKTYVRT</sequence>
<dbReference type="EMBL" id="JAIWYP010000013">
    <property type="protein sequence ID" value="KAH3719867.1"/>
    <property type="molecule type" value="Genomic_DNA"/>
</dbReference>
<keyword evidence="2 4" id="KW-0863">Zinc-finger</keyword>
<dbReference type="AlphaFoldDB" id="A0A9D4HIE6"/>
<dbReference type="Proteomes" id="UP000828390">
    <property type="component" value="Unassembled WGS sequence"/>
</dbReference>
<organism evidence="7 8">
    <name type="scientific">Dreissena polymorpha</name>
    <name type="common">Zebra mussel</name>
    <name type="synonym">Mytilus polymorpha</name>
    <dbReference type="NCBI Taxonomy" id="45954"/>
    <lineage>
        <taxon>Eukaryota</taxon>
        <taxon>Metazoa</taxon>
        <taxon>Spiralia</taxon>
        <taxon>Lophotrochozoa</taxon>
        <taxon>Mollusca</taxon>
        <taxon>Bivalvia</taxon>
        <taxon>Autobranchia</taxon>
        <taxon>Heteroconchia</taxon>
        <taxon>Euheterodonta</taxon>
        <taxon>Imparidentia</taxon>
        <taxon>Neoheterodontei</taxon>
        <taxon>Myida</taxon>
        <taxon>Dreissenoidea</taxon>
        <taxon>Dreissenidae</taxon>
        <taxon>Dreissena</taxon>
    </lineage>
</organism>
<dbReference type="SUPFAM" id="SSF144232">
    <property type="entry name" value="HIT/MYND zinc finger-like"/>
    <property type="match status" value="1"/>
</dbReference>
<protein>
    <recommendedName>
        <fullName evidence="6">MYND-type domain-containing protein</fullName>
    </recommendedName>
</protein>
<name>A0A9D4HIE6_DREPO</name>
<evidence type="ECO:0000256" key="4">
    <source>
        <dbReference type="PROSITE-ProRule" id="PRU00134"/>
    </source>
</evidence>
<keyword evidence="1" id="KW-0479">Metal-binding</keyword>
<evidence type="ECO:0000256" key="5">
    <source>
        <dbReference type="SAM" id="MobiDB-lite"/>
    </source>
</evidence>
<dbReference type="Gene3D" id="6.10.140.2220">
    <property type="match status" value="1"/>
</dbReference>
<keyword evidence="3" id="KW-0862">Zinc</keyword>
<dbReference type="GO" id="GO:0008270">
    <property type="term" value="F:zinc ion binding"/>
    <property type="evidence" value="ECO:0007669"/>
    <property type="project" value="UniProtKB-KW"/>
</dbReference>
<evidence type="ECO:0000313" key="7">
    <source>
        <dbReference type="EMBL" id="KAH3719867.1"/>
    </source>
</evidence>
<evidence type="ECO:0000256" key="2">
    <source>
        <dbReference type="ARBA" id="ARBA00022771"/>
    </source>
</evidence>
<reference evidence="7" key="2">
    <citation type="submission" date="2020-11" db="EMBL/GenBank/DDBJ databases">
        <authorList>
            <person name="McCartney M.A."/>
            <person name="Auch B."/>
            <person name="Kono T."/>
            <person name="Mallez S."/>
            <person name="Becker A."/>
            <person name="Gohl D.M."/>
            <person name="Silverstein K.A.T."/>
            <person name="Koren S."/>
            <person name="Bechman K.B."/>
            <person name="Herman A."/>
            <person name="Abrahante J.E."/>
            <person name="Garbe J."/>
        </authorList>
    </citation>
    <scope>NUCLEOTIDE SEQUENCE</scope>
    <source>
        <strain evidence="7">Duluth1</strain>
        <tissue evidence="7">Whole animal</tissue>
    </source>
</reference>
<gene>
    <name evidence="7" type="ORF">DPMN_062751</name>
</gene>
<comment type="caution">
    <text evidence="7">The sequence shown here is derived from an EMBL/GenBank/DDBJ whole genome shotgun (WGS) entry which is preliminary data.</text>
</comment>
<feature type="compositionally biased region" description="Basic and acidic residues" evidence="5">
    <location>
        <begin position="32"/>
        <end position="42"/>
    </location>
</feature>
<dbReference type="Pfam" id="PF01753">
    <property type="entry name" value="zf-MYND"/>
    <property type="match status" value="1"/>
</dbReference>
<reference evidence="7" key="1">
    <citation type="journal article" date="2019" name="bioRxiv">
        <title>The Genome of the Zebra Mussel, Dreissena polymorpha: A Resource for Invasive Species Research.</title>
        <authorList>
            <person name="McCartney M.A."/>
            <person name="Auch B."/>
            <person name="Kono T."/>
            <person name="Mallez S."/>
            <person name="Zhang Y."/>
            <person name="Obille A."/>
            <person name="Becker A."/>
            <person name="Abrahante J.E."/>
            <person name="Garbe J."/>
            <person name="Badalamenti J.P."/>
            <person name="Herman A."/>
            <person name="Mangelson H."/>
            <person name="Liachko I."/>
            <person name="Sullivan S."/>
            <person name="Sone E.D."/>
            <person name="Koren S."/>
            <person name="Silverstein K.A.T."/>
            <person name="Beckman K.B."/>
            <person name="Gohl D.M."/>
        </authorList>
    </citation>
    <scope>NUCLEOTIDE SEQUENCE</scope>
    <source>
        <strain evidence="7">Duluth1</strain>
        <tissue evidence="7">Whole animal</tissue>
    </source>
</reference>
<proteinExistence type="predicted"/>